<evidence type="ECO:0000313" key="17">
    <source>
        <dbReference type="EMBL" id="ANY14772.1"/>
    </source>
</evidence>
<dbReference type="Proteomes" id="UP000053096">
    <property type="component" value="Unassembled WGS sequence"/>
</dbReference>
<keyword evidence="11 14" id="KW-1133">Transmembrane helix</keyword>
<organism evidence="18 19">
    <name type="scientific">Bordetella pseudohinzii</name>
    <dbReference type="NCBI Taxonomy" id="1331258"/>
    <lineage>
        <taxon>Bacteria</taxon>
        <taxon>Pseudomonadati</taxon>
        <taxon>Pseudomonadota</taxon>
        <taxon>Betaproteobacteria</taxon>
        <taxon>Burkholderiales</taxon>
        <taxon>Alcaligenaceae</taxon>
        <taxon>Bordetella</taxon>
    </lineage>
</organism>
<keyword evidence="5" id="KW-0597">Phosphoprotein</keyword>
<comment type="subcellular location">
    <subcellularLocation>
        <location evidence="2 14">Cell inner membrane</location>
    </subcellularLocation>
</comment>
<dbReference type="NCBIfam" id="TIGR01386">
    <property type="entry name" value="cztS_silS_copS"/>
    <property type="match status" value="1"/>
</dbReference>
<evidence type="ECO:0000256" key="3">
    <source>
        <dbReference type="ARBA" id="ARBA00022475"/>
    </source>
</evidence>
<dbReference type="InterPro" id="IPR003594">
    <property type="entry name" value="HATPase_dom"/>
</dbReference>
<keyword evidence="8 14" id="KW-0547">Nucleotide-binding</keyword>
<dbReference type="AlphaFoldDB" id="A0A0J6BZA2"/>
<evidence type="ECO:0000256" key="14">
    <source>
        <dbReference type="RuleBase" id="RU364088"/>
    </source>
</evidence>
<dbReference type="SMART" id="SM00304">
    <property type="entry name" value="HAMP"/>
    <property type="match status" value="1"/>
</dbReference>
<dbReference type="Pfam" id="PF00672">
    <property type="entry name" value="HAMP"/>
    <property type="match status" value="1"/>
</dbReference>
<keyword evidence="12 14" id="KW-0902">Two-component regulatory system</keyword>
<comment type="catalytic activity">
    <reaction evidence="1 14">
        <text>ATP + protein L-histidine = ADP + protein N-phospho-L-histidine.</text>
        <dbReference type="EC" id="2.7.13.3"/>
    </reaction>
</comment>
<name>A0A0J6BZA2_9BORD</name>
<keyword evidence="9 14" id="KW-0418">Kinase</keyword>
<dbReference type="Proteomes" id="UP000092950">
    <property type="component" value="Chromosome"/>
</dbReference>
<dbReference type="EC" id="2.7.13.3" evidence="14"/>
<sequence length="448" mass="47568">MKAPSLQLRLTLALGAIALLVSLVAGLTLYWALQREVRRQEVTEAAGKAELIAHLAGMQPGSLTELRASLDGMTAGHGNLGVWIEADGRLLYGAAPPRIRRQAGHEVEIQMPDGARLHGVQTPLDAHGLAGGRLTVAVGTGAGSQFLYAYGSALLLICALWVGLTVVLSAWAVRRTLAPMRRLSAQAAGIGPDHLERRLPLAGADREVQDLAAAVNRLLDRLQLAYQQMEGFNANVAHELRTPLATLINGAQLALSSPRGNDELRDTLSSSLEELEDMKTLINDMLFLARADSGERAGDAAPVDLAQEARRVAEFFEPALEGLHLDVQGQAEARANANLLRRALVNLVANAIRATPPGGVIRIVCETLPGGMARISVRNPGPPIAPADLPHIFERFYRAGAAHRRRGEGHGLGLAIVRAIAIMHGGQVHARSGAEDTDIGLTLGPGAR</sequence>
<evidence type="ECO:0000256" key="4">
    <source>
        <dbReference type="ARBA" id="ARBA00022519"/>
    </source>
</evidence>
<protein>
    <recommendedName>
        <fullName evidence="14">Sensor protein</fullName>
        <ecNumber evidence="14">2.7.13.3</ecNumber>
    </recommendedName>
</protein>
<dbReference type="PANTHER" id="PTHR45436:SF9">
    <property type="entry name" value="SENSOR PROTEIN"/>
    <property type="match status" value="1"/>
</dbReference>
<dbReference type="PROSITE" id="PS50109">
    <property type="entry name" value="HIS_KIN"/>
    <property type="match status" value="1"/>
</dbReference>
<evidence type="ECO:0000313" key="20">
    <source>
        <dbReference type="Proteomes" id="UP000092950"/>
    </source>
</evidence>
<accession>A0A0J6BZA2</accession>
<dbReference type="GO" id="GO:0005524">
    <property type="term" value="F:ATP binding"/>
    <property type="evidence" value="ECO:0007669"/>
    <property type="project" value="UniProtKB-KW"/>
</dbReference>
<evidence type="ECO:0000256" key="9">
    <source>
        <dbReference type="ARBA" id="ARBA00022777"/>
    </source>
</evidence>
<reference evidence="17 20" key="2">
    <citation type="submission" date="2016-07" db="EMBL/GenBank/DDBJ databases">
        <title>Complete genome sequences of Bordetella pseudohinzii.</title>
        <authorList>
            <person name="Spilker T."/>
            <person name="Darrah R."/>
            <person name="LiPuma J.J."/>
        </authorList>
    </citation>
    <scope>NUCLEOTIDE SEQUENCE [LARGE SCALE GENOMIC DNA]</scope>
    <source>
        <strain evidence="17 20">HI4681</strain>
    </source>
</reference>
<dbReference type="InterPro" id="IPR005467">
    <property type="entry name" value="His_kinase_dom"/>
</dbReference>
<evidence type="ECO:0000256" key="10">
    <source>
        <dbReference type="ARBA" id="ARBA00022840"/>
    </source>
</evidence>
<keyword evidence="6 14" id="KW-0808">Transferase</keyword>
<evidence type="ECO:0000256" key="11">
    <source>
        <dbReference type="ARBA" id="ARBA00022989"/>
    </source>
</evidence>
<dbReference type="PRINTS" id="PR00344">
    <property type="entry name" value="BCTRLSENSOR"/>
</dbReference>
<reference evidence="18 19" key="1">
    <citation type="submission" date="2015-09" db="EMBL/GenBank/DDBJ databases">
        <authorList>
            <person name="Jackson K.R."/>
            <person name="Lunt B.L."/>
            <person name="Fisher J.N.B."/>
            <person name="Gardner A.V."/>
            <person name="Bailey M.E."/>
            <person name="Deus L.M."/>
            <person name="Earl A.S."/>
            <person name="Gibby P.D."/>
            <person name="Hartmann K.A."/>
            <person name="Liu J.E."/>
            <person name="Manci A.M."/>
            <person name="Nielsen D.A."/>
            <person name="Solomon M.B."/>
            <person name="Breakwell D.P."/>
            <person name="Burnett S.H."/>
            <person name="Grose J.H."/>
        </authorList>
    </citation>
    <scope>NUCLEOTIDE SEQUENCE [LARGE SCALE GENOMIC DNA]</scope>
    <source>
        <strain evidence="18 19">2789STDY5608636</strain>
    </source>
</reference>
<keyword evidence="3 14" id="KW-1003">Cell membrane</keyword>
<dbReference type="Gene3D" id="1.10.287.130">
    <property type="match status" value="1"/>
</dbReference>
<feature type="transmembrane region" description="Helical" evidence="14">
    <location>
        <begin position="147"/>
        <end position="173"/>
    </location>
</feature>
<dbReference type="CDD" id="cd06225">
    <property type="entry name" value="HAMP"/>
    <property type="match status" value="1"/>
</dbReference>
<dbReference type="SMART" id="SM00388">
    <property type="entry name" value="HisKA"/>
    <property type="match status" value="1"/>
</dbReference>
<dbReference type="KEGG" id="bpdz:BBN53_02020"/>
<dbReference type="InterPro" id="IPR050428">
    <property type="entry name" value="TCS_sensor_his_kinase"/>
</dbReference>
<evidence type="ECO:0000313" key="18">
    <source>
        <dbReference type="EMBL" id="CUI58704.1"/>
    </source>
</evidence>
<evidence type="ECO:0000256" key="1">
    <source>
        <dbReference type="ARBA" id="ARBA00000085"/>
    </source>
</evidence>
<dbReference type="Gene3D" id="6.10.340.10">
    <property type="match status" value="1"/>
</dbReference>
<feature type="transmembrane region" description="Helical" evidence="14">
    <location>
        <begin position="12"/>
        <end position="33"/>
    </location>
</feature>
<evidence type="ECO:0000256" key="13">
    <source>
        <dbReference type="ARBA" id="ARBA00023136"/>
    </source>
</evidence>
<evidence type="ECO:0000256" key="7">
    <source>
        <dbReference type="ARBA" id="ARBA00022692"/>
    </source>
</evidence>
<keyword evidence="4 14" id="KW-0997">Cell inner membrane</keyword>
<keyword evidence="13 14" id="KW-0472">Membrane</keyword>
<feature type="domain" description="Histidine kinase" evidence="15">
    <location>
        <begin position="235"/>
        <end position="447"/>
    </location>
</feature>
<dbReference type="InterPro" id="IPR036097">
    <property type="entry name" value="HisK_dim/P_sf"/>
</dbReference>
<dbReference type="PROSITE" id="PS50885">
    <property type="entry name" value="HAMP"/>
    <property type="match status" value="1"/>
</dbReference>
<dbReference type="InterPro" id="IPR003661">
    <property type="entry name" value="HisK_dim/P_dom"/>
</dbReference>
<keyword evidence="7 14" id="KW-0812">Transmembrane</keyword>
<dbReference type="SUPFAM" id="SSF55874">
    <property type="entry name" value="ATPase domain of HSP90 chaperone/DNA topoisomerase II/histidine kinase"/>
    <property type="match status" value="1"/>
</dbReference>
<evidence type="ECO:0000259" key="15">
    <source>
        <dbReference type="PROSITE" id="PS50109"/>
    </source>
</evidence>
<keyword evidence="10 14" id="KW-0067">ATP-binding</keyword>
<evidence type="ECO:0000313" key="19">
    <source>
        <dbReference type="Proteomes" id="UP000053096"/>
    </source>
</evidence>
<dbReference type="PANTHER" id="PTHR45436">
    <property type="entry name" value="SENSOR HISTIDINE KINASE YKOH"/>
    <property type="match status" value="1"/>
</dbReference>
<dbReference type="GO" id="GO:0005886">
    <property type="term" value="C:plasma membrane"/>
    <property type="evidence" value="ECO:0007669"/>
    <property type="project" value="UniProtKB-SubCell"/>
</dbReference>
<dbReference type="InterPro" id="IPR003660">
    <property type="entry name" value="HAMP_dom"/>
</dbReference>
<dbReference type="GO" id="GO:0000155">
    <property type="term" value="F:phosphorelay sensor kinase activity"/>
    <property type="evidence" value="ECO:0007669"/>
    <property type="project" value="InterPro"/>
</dbReference>
<dbReference type="Pfam" id="PF00512">
    <property type="entry name" value="HisKA"/>
    <property type="match status" value="1"/>
</dbReference>
<dbReference type="Gene3D" id="3.30.565.10">
    <property type="entry name" value="Histidine kinase-like ATPase, C-terminal domain"/>
    <property type="match status" value="1"/>
</dbReference>
<proteinExistence type="predicted"/>
<evidence type="ECO:0000256" key="8">
    <source>
        <dbReference type="ARBA" id="ARBA00022741"/>
    </source>
</evidence>
<dbReference type="CDD" id="cd00075">
    <property type="entry name" value="HATPase"/>
    <property type="match status" value="1"/>
</dbReference>
<gene>
    <name evidence="18" type="primary">cusS</name>
    <name evidence="17" type="ORF">BBN53_02020</name>
    <name evidence="18" type="ORF">ERS370011_01244</name>
</gene>
<feature type="domain" description="HAMP" evidence="16">
    <location>
        <begin position="174"/>
        <end position="227"/>
    </location>
</feature>
<dbReference type="SUPFAM" id="SSF47384">
    <property type="entry name" value="Homodimeric domain of signal transducing histidine kinase"/>
    <property type="match status" value="1"/>
</dbReference>
<dbReference type="InterPro" id="IPR006290">
    <property type="entry name" value="CztS_silS_copS"/>
</dbReference>
<comment type="function">
    <text evidence="14">Member of a two-component regulatory system.</text>
</comment>
<dbReference type="FunFam" id="1.10.287.130:FF:000001">
    <property type="entry name" value="Two-component sensor histidine kinase"/>
    <property type="match status" value="1"/>
</dbReference>
<dbReference type="CDD" id="cd00082">
    <property type="entry name" value="HisKA"/>
    <property type="match status" value="1"/>
</dbReference>
<evidence type="ECO:0000256" key="2">
    <source>
        <dbReference type="ARBA" id="ARBA00004533"/>
    </source>
</evidence>
<evidence type="ECO:0000256" key="6">
    <source>
        <dbReference type="ARBA" id="ARBA00022679"/>
    </source>
</evidence>
<dbReference type="SMART" id="SM00387">
    <property type="entry name" value="HATPase_c"/>
    <property type="match status" value="1"/>
</dbReference>
<accession>A0A0M7DWF7</accession>
<dbReference type="InterPro" id="IPR004358">
    <property type="entry name" value="Sig_transdc_His_kin-like_C"/>
</dbReference>
<dbReference type="RefSeq" id="WP_043210068.1">
    <property type="nucleotide sequence ID" value="NZ_CAJGUP010000228.1"/>
</dbReference>
<evidence type="ECO:0000259" key="16">
    <source>
        <dbReference type="PROSITE" id="PS50885"/>
    </source>
</evidence>
<keyword evidence="20" id="KW-1185">Reference proteome</keyword>
<dbReference type="InterPro" id="IPR036890">
    <property type="entry name" value="HATPase_C_sf"/>
</dbReference>
<dbReference type="EMBL" id="CYTV01000003">
    <property type="protein sequence ID" value="CUI58704.1"/>
    <property type="molecule type" value="Genomic_DNA"/>
</dbReference>
<evidence type="ECO:0000256" key="5">
    <source>
        <dbReference type="ARBA" id="ARBA00022553"/>
    </source>
</evidence>
<evidence type="ECO:0000256" key="12">
    <source>
        <dbReference type="ARBA" id="ARBA00023012"/>
    </source>
</evidence>
<dbReference type="EMBL" id="CP016440">
    <property type="protein sequence ID" value="ANY14772.1"/>
    <property type="molecule type" value="Genomic_DNA"/>
</dbReference>
<dbReference type="Pfam" id="PF02518">
    <property type="entry name" value="HATPase_c"/>
    <property type="match status" value="1"/>
</dbReference>